<organism evidence="1 2">
    <name type="scientific">Clonorchis sinensis</name>
    <name type="common">Chinese liver fluke</name>
    <dbReference type="NCBI Taxonomy" id="79923"/>
    <lineage>
        <taxon>Eukaryota</taxon>
        <taxon>Metazoa</taxon>
        <taxon>Spiralia</taxon>
        <taxon>Lophotrochozoa</taxon>
        <taxon>Platyhelminthes</taxon>
        <taxon>Trematoda</taxon>
        <taxon>Digenea</taxon>
        <taxon>Opisthorchiida</taxon>
        <taxon>Opisthorchiata</taxon>
        <taxon>Opisthorchiidae</taxon>
        <taxon>Clonorchis</taxon>
    </lineage>
</organism>
<reference evidence="1" key="1">
    <citation type="journal article" date="2011" name="Genome Biol.">
        <title>The draft genome of the carcinogenic human liver fluke Clonorchis sinensis.</title>
        <authorList>
            <person name="Wang X."/>
            <person name="Chen W."/>
            <person name="Huang Y."/>
            <person name="Sun J."/>
            <person name="Men J."/>
            <person name="Liu H."/>
            <person name="Luo F."/>
            <person name="Guo L."/>
            <person name="Lv X."/>
            <person name="Deng C."/>
            <person name="Zhou C."/>
            <person name="Fan Y."/>
            <person name="Li X."/>
            <person name="Huang L."/>
            <person name="Hu Y."/>
            <person name="Liang C."/>
            <person name="Hu X."/>
            <person name="Xu J."/>
            <person name="Yu X."/>
        </authorList>
    </citation>
    <scope>NUCLEOTIDE SEQUENCE [LARGE SCALE GENOMIC DNA]</scope>
    <source>
        <strain evidence="1">Henan</strain>
    </source>
</reference>
<reference key="2">
    <citation type="submission" date="2011-10" db="EMBL/GenBank/DDBJ databases">
        <title>The genome and transcriptome sequence of Clonorchis sinensis provide insights into the carcinogenic liver fluke.</title>
        <authorList>
            <person name="Wang X."/>
            <person name="Huang Y."/>
            <person name="Chen W."/>
            <person name="Liu H."/>
            <person name="Guo L."/>
            <person name="Chen Y."/>
            <person name="Luo F."/>
            <person name="Zhou W."/>
            <person name="Sun J."/>
            <person name="Mao Q."/>
            <person name="Liang P."/>
            <person name="Zhou C."/>
            <person name="Tian Y."/>
            <person name="Men J."/>
            <person name="Lv X."/>
            <person name="Huang L."/>
            <person name="Zhou J."/>
            <person name="Hu Y."/>
            <person name="Li R."/>
            <person name="Zhang F."/>
            <person name="Lei H."/>
            <person name="Li X."/>
            <person name="Hu X."/>
            <person name="Liang C."/>
            <person name="Xu J."/>
            <person name="Wu Z."/>
            <person name="Yu X."/>
        </authorList>
    </citation>
    <scope>NUCLEOTIDE SEQUENCE</scope>
    <source>
        <strain>Henan</strain>
    </source>
</reference>
<protein>
    <submittedName>
        <fullName evidence="1">Uncharacterized protein</fullName>
    </submittedName>
</protein>
<dbReference type="Proteomes" id="UP000008909">
    <property type="component" value="Unassembled WGS sequence"/>
</dbReference>
<sequence>MDELIDFTLIGQIHGSSQNQSKELRQFSVNHPSFTGCECEVNILRAIINRHRFHPVSSWPIYRVISMFKSALINVEKVTNAGKRLTEDNATAIFRTSECESVPHKGRLTFQLVRYGHITVNFLDGTRLPRPPRQSTTGFAPLRIHEGHRKSSDGHAKESMRPRTNMHYRVDIRLLTCLLQDGLPLGVSANK</sequence>
<dbReference type="EMBL" id="DF143389">
    <property type="protein sequence ID" value="GAA52964.1"/>
    <property type="molecule type" value="Genomic_DNA"/>
</dbReference>
<keyword evidence="2" id="KW-1185">Reference proteome</keyword>
<evidence type="ECO:0000313" key="2">
    <source>
        <dbReference type="Proteomes" id="UP000008909"/>
    </source>
</evidence>
<name>G7YJ31_CLOSI</name>
<evidence type="ECO:0000313" key="1">
    <source>
        <dbReference type="EMBL" id="GAA52964.1"/>
    </source>
</evidence>
<gene>
    <name evidence="1" type="ORF">CLF_109227</name>
</gene>
<dbReference type="AlphaFoldDB" id="G7YJ31"/>
<accession>G7YJ31</accession>
<proteinExistence type="predicted"/>